<dbReference type="InterPro" id="IPR029055">
    <property type="entry name" value="Ntn_hydrolases_N"/>
</dbReference>
<protein>
    <recommendedName>
        <fullName evidence="4">Isoaspartyl peptidase</fullName>
    </recommendedName>
</protein>
<evidence type="ECO:0000256" key="7">
    <source>
        <dbReference type="PIRSR" id="PIRSR600246-3"/>
    </source>
</evidence>
<feature type="region of interest" description="Disordered" evidence="8">
    <location>
        <begin position="203"/>
        <end position="224"/>
    </location>
</feature>
<keyword evidence="1" id="KW-0645">Protease</keyword>
<dbReference type="PANTHER" id="PTHR10188:SF6">
    <property type="entry name" value="N(4)-(BETA-N-ACETYLGLUCOSAMINYL)-L-ASPARAGINASE"/>
    <property type="match status" value="1"/>
</dbReference>
<evidence type="ECO:0000256" key="4">
    <source>
        <dbReference type="ARBA" id="ARBA00069124"/>
    </source>
</evidence>
<evidence type="ECO:0000256" key="1">
    <source>
        <dbReference type="ARBA" id="ARBA00022670"/>
    </source>
</evidence>
<dbReference type="GO" id="GO:0008233">
    <property type="term" value="F:peptidase activity"/>
    <property type="evidence" value="ECO:0007669"/>
    <property type="project" value="UniProtKB-KW"/>
</dbReference>
<evidence type="ECO:0000313" key="10">
    <source>
        <dbReference type="Proteomes" id="UP000317909"/>
    </source>
</evidence>
<evidence type="ECO:0000313" key="9">
    <source>
        <dbReference type="EMBL" id="QDT72968.1"/>
    </source>
</evidence>
<dbReference type="Proteomes" id="UP000317909">
    <property type="component" value="Chromosome"/>
</dbReference>
<sequence length="381" mass="39872">MLQRLAGITTFRDESMTKNVFFASKRLAVALAVLVASGQHQRAAVAADAATPRYAIAIHGGAGEWANLTPEKRAEMMADLEQALGAGRDVLAKGGSSLDAVEQAIRVLEDAPPFNAGRGATFTATGQHQLDASIMNGADRSAGAVAGAMTVKNPIALARRVMTDTKHVLIAGEGVDRFARESGVELVAPEYFWTDETRREFEKAKADAADSQQRKSTGDGKKVSVDLRPDHYGTVGCVALDTHGNLAAGTSTGGLSMKRFGRVGDSPIIGAGTYADNETCAISGTGVGELFIRNAVCYDVIARMRYGGAALAEAVAVQINERLPKETAGLIAVNGAGELVAEFNTAAMPRGFANSTGRFDVAIEPEPTPPAQEPAPAENSR</sequence>
<name>A0A517TX62_9BACT</name>
<accession>A0A517TX62</accession>
<dbReference type="Gene3D" id="3.60.20.30">
    <property type="entry name" value="(Glycosyl)asparaginase"/>
    <property type="match status" value="1"/>
</dbReference>
<reference evidence="9 10" key="1">
    <citation type="submission" date="2019-02" db="EMBL/GenBank/DDBJ databases">
        <title>Deep-cultivation of Planctomycetes and their phenomic and genomic characterization uncovers novel biology.</title>
        <authorList>
            <person name="Wiegand S."/>
            <person name="Jogler M."/>
            <person name="Boedeker C."/>
            <person name="Pinto D."/>
            <person name="Vollmers J."/>
            <person name="Rivas-Marin E."/>
            <person name="Kohn T."/>
            <person name="Peeters S.H."/>
            <person name="Heuer A."/>
            <person name="Rast P."/>
            <person name="Oberbeckmann S."/>
            <person name="Bunk B."/>
            <person name="Jeske O."/>
            <person name="Meyerdierks A."/>
            <person name="Storesund J.E."/>
            <person name="Kallscheuer N."/>
            <person name="Luecker S."/>
            <person name="Lage O.M."/>
            <person name="Pohl T."/>
            <person name="Merkel B.J."/>
            <person name="Hornburger P."/>
            <person name="Mueller R.-W."/>
            <person name="Bruemmer F."/>
            <person name="Labrenz M."/>
            <person name="Spormann A.M."/>
            <person name="Op den Camp H."/>
            <person name="Overmann J."/>
            <person name="Amann R."/>
            <person name="Jetten M.S.M."/>
            <person name="Mascher T."/>
            <person name="Medema M.H."/>
            <person name="Devos D.P."/>
            <person name="Kaster A.-K."/>
            <person name="Ovreas L."/>
            <person name="Rohde M."/>
            <person name="Galperin M.Y."/>
            <person name="Jogler C."/>
        </authorList>
    </citation>
    <scope>NUCLEOTIDE SEQUENCE [LARGE SCALE GENOMIC DNA]</scope>
    <source>
        <strain evidence="9 10">I41</strain>
    </source>
</reference>
<feature type="site" description="Cleavage; by autolysis" evidence="7">
    <location>
        <begin position="233"/>
        <end position="234"/>
    </location>
</feature>
<evidence type="ECO:0000256" key="5">
    <source>
        <dbReference type="PIRSR" id="PIRSR600246-1"/>
    </source>
</evidence>
<keyword evidence="3" id="KW-0068">Autocatalytic cleavage</keyword>
<proteinExistence type="predicted"/>
<evidence type="ECO:0000256" key="3">
    <source>
        <dbReference type="ARBA" id="ARBA00022813"/>
    </source>
</evidence>
<dbReference type="PANTHER" id="PTHR10188">
    <property type="entry name" value="L-ASPARAGINASE"/>
    <property type="match status" value="1"/>
</dbReference>
<gene>
    <name evidence="9" type="primary">iaaA</name>
    <name evidence="9" type="ORF">I41_21550</name>
</gene>
<dbReference type="InterPro" id="IPR000246">
    <property type="entry name" value="Peptidase_T2"/>
</dbReference>
<evidence type="ECO:0000256" key="6">
    <source>
        <dbReference type="PIRSR" id="PIRSR600246-2"/>
    </source>
</evidence>
<dbReference type="AlphaFoldDB" id="A0A517TX62"/>
<feature type="binding site" evidence="6">
    <location>
        <begin position="285"/>
        <end position="288"/>
    </location>
    <ligand>
        <name>substrate</name>
    </ligand>
</feature>
<dbReference type="FunFam" id="3.60.20.30:FF:000001">
    <property type="entry name" value="Isoaspartyl peptidase/L-asparaginase"/>
    <property type="match status" value="1"/>
</dbReference>
<dbReference type="SUPFAM" id="SSF56235">
    <property type="entry name" value="N-terminal nucleophile aminohydrolases (Ntn hydrolases)"/>
    <property type="match status" value="1"/>
</dbReference>
<feature type="active site" description="Nucleophile" evidence="5">
    <location>
        <position position="234"/>
    </location>
</feature>
<organism evidence="9 10">
    <name type="scientific">Lacipirellula limnantheis</name>
    <dbReference type="NCBI Taxonomy" id="2528024"/>
    <lineage>
        <taxon>Bacteria</taxon>
        <taxon>Pseudomonadati</taxon>
        <taxon>Planctomycetota</taxon>
        <taxon>Planctomycetia</taxon>
        <taxon>Pirellulales</taxon>
        <taxon>Lacipirellulaceae</taxon>
        <taxon>Lacipirellula</taxon>
    </lineage>
</organism>
<dbReference type="GO" id="GO:0016811">
    <property type="term" value="F:hydrolase activity, acting on carbon-nitrogen (but not peptide) bonds, in linear amides"/>
    <property type="evidence" value="ECO:0007669"/>
    <property type="project" value="UniProtKB-ARBA"/>
</dbReference>
<dbReference type="Pfam" id="PF01112">
    <property type="entry name" value="Asparaginase_2"/>
    <property type="match status" value="1"/>
</dbReference>
<evidence type="ECO:0000256" key="2">
    <source>
        <dbReference type="ARBA" id="ARBA00022801"/>
    </source>
</evidence>
<dbReference type="CDD" id="cd04701">
    <property type="entry name" value="Asparaginase_2"/>
    <property type="match status" value="1"/>
</dbReference>
<dbReference type="EMBL" id="CP036339">
    <property type="protein sequence ID" value="QDT72968.1"/>
    <property type="molecule type" value="Genomic_DNA"/>
</dbReference>
<evidence type="ECO:0000256" key="8">
    <source>
        <dbReference type="SAM" id="MobiDB-lite"/>
    </source>
</evidence>
<keyword evidence="10" id="KW-1185">Reference proteome</keyword>
<keyword evidence="2 9" id="KW-0378">Hydrolase</keyword>
<feature type="binding site" evidence="6">
    <location>
        <begin position="262"/>
        <end position="265"/>
    </location>
    <ligand>
        <name>substrate</name>
    </ligand>
</feature>
<dbReference type="KEGG" id="llh:I41_21550"/>
<feature type="region of interest" description="Disordered" evidence="8">
    <location>
        <begin position="357"/>
        <end position="381"/>
    </location>
</feature>
<dbReference type="GO" id="GO:0006508">
    <property type="term" value="P:proteolysis"/>
    <property type="evidence" value="ECO:0007669"/>
    <property type="project" value="UniProtKB-KW"/>
</dbReference>